<evidence type="ECO:0000256" key="3">
    <source>
        <dbReference type="ARBA" id="ARBA00022989"/>
    </source>
</evidence>
<evidence type="ECO:0000256" key="2">
    <source>
        <dbReference type="ARBA" id="ARBA00022692"/>
    </source>
</evidence>
<feature type="transmembrane region" description="Helical" evidence="5">
    <location>
        <begin position="90"/>
        <end position="123"/>
    </location>
</feature>
<evidence type="ECO:0000313" key="7">
    <source>
        <dbReference type="Proteomes" id="UP001549313"/>
    </source>
</evidence>
<dbReference type="RefSeq" id="WP_354088228.1">
    <property type="nucleotide sequence ID" value="NZ_JBEPTF010000001.1"/>
</dbReference>
<keyword evidence="7" id="KW-1185">Reference proteome</keyword>
<protein>
    <submittedName>
        <fullName evidence="6">Protein-S-isoprenylcysteine O-methyltransferase Ste14</fullName>
    </submittedName>
</protein>
<dbReference type="Gene3D" id="1.20.120.1630">
    <property type="match status" value="1"/>
</dbReference>
<proteinExistence type="predicted"/>
<comment type="subcellular location">
    <subcellularLocation>
        <location evidence="1">Endomembrane system</location>
        <topology evidence="1">Multi-pass membrane protein</topology>
    </subcellularLocation>
</comment>
<dbReference type="Pfam" id="PF04191">
    <property type="entry name" value="PEMT"/>
    <property type="match status" value="1"/>
</dbReference>
<keyword evidence="2 5" id="KW-0812">Transmembrane</keyword>
<keyword evidence="3 5" id="KW-1133">Transmembrane helix</keyword>
<evidence type="ECO:0000256" key="4">
    <source>
        <dbReference type="ARBA" id="ARBA00023136"/>
    </source>
</evidence>
<evidence type="ECO:0000313" key="6">
    <source>
        <dbReference type="EMBL" id="MET4683304.1"/>
    </source>
</evidence>
<evidence type="ECO:0000256" key="1">
    <source>
        <dbReference type="ARBA" id="ARBA00004127"/>
    </source>
</evidence>
<dbReference type="Proteomes" id="UP001549313">
    <property type="component" value="Unassembled WGS sequence"/>
</dbReference>
<dbReference type="InterPro" id="IPR007318">
    <property type="entry name" value="Phopholipid_MeTrfase"/>
</dbReference>
<reference evidence="6 7" key="1">
    <citation type="submission" date="2024-06" db="EMBL/GenBank/DDBJ databases">
        <title>Sorghum-associated microbial communities from plants grown in Nebraska, USA.</title>
        <authorList>
            <person name="Schachtman D."/>
        </authorList>
    </citation>
    <scope>NUCLEOTIDE SEQUENCE [LARGE SCALE GENOMIC DNA]</scope>
    <source>
        <strain evidence="6 7">2814</strain>
    </source>
</reference>
<keyword evidence="4 5" id="KW-0472">Membrane</keyword>
<gene>
    <name evidence="6" type="ORF">ABIE19_001213</name>
</gene>
<name>A0ABV2R9P4_9CAUL</name>
<accession>A0ABV2R9P4</accession>
<comment type="caution">
    <text evidence="6">The sequence shown here is derived from an EMBL/GenBank/DDBJ whole genome shotgun (WGS) entry which is preliminary data.</text>
</comment>
<feature type="transmembrane region" description="Helical" evidence="5">
    <location>
        <begin position="18"/>
        <end position="37"/>
    </location>
</feature>
<sequence length="207" mass="22850">MSTVQGFDLQRVQKLRKLALLAGLVGAIALAFVTRSMGGETALHEGLEAFGLGLIVVCIVGRAWCSLYIGGRKKAEIVDRGPYSISRNPLYLFSFMGAFGVGAQTGSVTLASVFLLLTVAVFYATVKREEAWLADAFGWTYRDYCARTPRFGPDFSKWRDAESLEVKPQFFLTTLRDGLVFLLAVPLFESVERLQDIGWLAALIRLP</sequence>
<dbReference type="EMBL" id="JBEPTF010000001">
    <property type="protein sequence ID" value="MET4683304.1"/>
    <property type="molecule type" value="Genomic_DNA"/>
</dbReference>
<feature type="transmembrane region" description="Helical" evidence="5">
    <location>
        <begin position="49"/>
        <end position="69"/>
    </location>
</feature>
<evidence type="ECO:0000256" key="5">
    <source>
        <dbReference type="SAM" id="Phobius"/>
    </source>
</evidence>
<organism evidence="6 7">
    <name type="scientific">Brevundimonas faecalis</name>
    <dbReference type="NCBI Taxonomy" id="947378"/>
    <lineage>
        <taxon>Bacteria</taxon>
        <taxon>Pseudomonadati</taxon>
        <taxon>Pseudomonadota</taxon>
        <taxon>Alphaproteobacteria</taxon>
        <taxon>Caulobacterales</taxon>
        <taxon>Caulobacteraceae</taxon>
        <taxon>Brevundimonas</taxon>
    </lineage>
</organism>